<evidence type="ECO:0000256" key="2">
    <source>
        <dbReference type="ARBA" id="ARBA00022475"/>
    </source>
</evidence>
<feature type="transmembrane region" description="Helical" evidence="9">
    <location>
        <begin position="139"/>
        <end position="159"/>
    </location>
</feature>
<keyword evidence="4 9" id="KW-0812">Transmembrane</keyword>
<evidence type="ECO:0000256" key="8">
    <source>
        <dbReference type="ARBA" id="ARBA00047690"/>
    </source>
</evidence>
<keyword evidence="7 9" id="KW-0472">Membrane</keyword>
<feature type="transmembrane region" description="Helical" evidence="9">
    <location>
        <begin position="240"/>
        <end position="257"/>
    </location>
</feature>
<dbReference type="InterPro" id="IPR030470">
    <property type="entry name" value="UbiA_prenylTrfase_CS"/>
</dbReference>
<dbReference type="InterPro" id="IPR000537">
    <property type="entry name" value="UbiA_prenyltransferase"/>
</dbReference>
<organism evidence="10 11">
    <name type="scientific">Ignatzschineria larvae DSM 13226</name>
    <dbReference type="NCBI Taxonomy" id="1111732"/>
    <lineage>
        <taxon>Bacteria</taxon>
        <taxon>Pseudomonadati</taxon>
        <taxon>Pseudomonadota</taxon>
        <taxon>Gammaproteobacteria</taxon>
        <taxon>Cardiobacteriales</taxon>
        <taxon>Ignatzschineriaceae</taxon>
        <taxon>Ignatzschineria</taxon>
    </lineage>
</organism>
<keyword evidence="3 9" id="KW-0808">Transferase</keyword>
<evidence type="ECO:0000256" key="5">
    <source>
        <dbReference type="ARBA" id="ARBA00022989"/>
    </source>
</evidence>
<dbReference type="Gene3D" id="1.10.357.140">
    <property type="entry name" value="UbiA prenyltransferase"/>
    <property type="match status" value="1"/>
</dbReference>
<evidence type="ECO:0000256" key="1">
    <source>
        <dbReference type="ARBA" id="ARBA00004141"/>
    </source>
</evidence>
<evidence type="ECO:0000313" key="10">
    <source>
        <dbReference type="EMBL" id="WZW87488.1"/>
    </source>
</evidence>
<feature type="transmembrane region" description="Helical" evidence="9">
    <location>
        <begin position="86"/>
        <end position="107"/>
    </location>
</feature>
<comment type="pathway">
    <text evidence="9">Porphyrin-containing compound metabolism; heme O biosynthesis; heme O from protoheme: step 1/1.</text>
</comment>
<comment type="miscellaneous">
    <text evidence="9">Carbon 2 of the heme B porphyrin ring is defined according to the Fischer nomenclature.</text>
</comment>
<keyword evidence="11" id="KW-1185">Reference proteome</keyword>
<gene>
    <name evidence="9 10" type="primary">cyoE</name>
    <name evidence="10" type="ORF">WMO13_08965</name>
</gene>
<dbReference type="InterPro" id="IPR006369">
    <property type="entry name" value="Protohaem_IX_farnesylTrfase"/>
</dbReference>
<dbReference type="NCBIfam" id="TIGR01473">
    <property type="entry name" value="cyoE_ctaB"/>
    <property type="match status" value="1"/>
</dbReference>
<comment type="subcellular location">
    <subcellularLocation>
        <location evidence="9">Cell membrane</location>
        <topology evidence="9">Multi-pass membrane protein</topology>
    </subcellularLocation>
    <subcellularLocation>
        <location evidence="1">Membrane</location>
        <topology evidence="1">Multi-pass membrane protein</topology>
    </subcellularLocation>
</comment>
<evidence type="ECO:0000256" key="3">
    <source>
        <dbReference type="ARBA" id="ARBA00022679"/>
    </source>
</evidence>
<dbReference type="Pfam" id="PF01040">
    <property type="entry name" value="UbiA"/>
    <property type="match status" value="1"/>
</dbReference>
<feature type="transmembrane region" description="Helical" evidence="9">
    <location>
        <begin position="165"/>
        <end position="188"/>
    </location>
</feature>
<dbReference type="EMBL" id="CP150637">
    <property type="protein sequence ID" value="WZW87488.1"/>
    <property type="molecule type" value="Genomic_DNA"/>
</dbReference>
<dbReference type="InterPro" id="IPR044878">
    <property type="entry name" value="UbiA_sf"/>
</dbReference>
<feature type="transmembrane region" description="Helical" evidence="9">
    <location>
        <begin position="269"/>
        <end position="285"/>
    </location>
</feature>
<dbReference type="CDD" id="cd13957">
    <property type="entry name" value="PT_UbiA_Cox10"/>
    <property type="match status" value="1"/>
</dbReference>
<dbReference type="EC" id="2.5.1.141" evidence="9"/>
<accession>A0ABZ3C2W0</accession>
<dbReference type="GO" id="GO:0008495">
    <property type="term" value="F:protoheme IX farnesyltransferase activity"/>
    <property type="evidence" value="ECO:0007669"/>
    <property type="project" value="UniProtKB-EC"/>
</dbReference>
<evidence type="ECO:0000313" key="11">
    <source>
        <dbReference type="Proteomes" id="UP001449178"/>
    </source>
</evidence>
<protein>
    <recommendedName>
        <fullName evidence="9">Protoheme IX farnesyltransferase</fullName>
        <ecNumber evidence="9">2.5.1.141</ecNumber>
    </recommendedName>
    <alternativeName>
        <fullName evidence="9">Heme B farnesyltransferase</fullName>
    </alternativeName>
    <alternativeName>
        <fullName evidence="9">Heme O synthase</fullName>
    </alternativeName>
</protein>
<feature type="transmembrane region" description="Helical" evidence="9">
    <location>
        <begin position="113"/>
        <end position="132"/>
    </location>
</feature>
<evidence type="ECO:0000256" key="6">
    <source>
        <dbReference type="ARBA" id="ARBA00023133"/>
    </source>
</evidence>
<keyword evidence="6 9" id="KW-0350">Heme biosynthesis</keyword>
<dbReference type="RefSeq" id="WP_245601162.1">
    <property type="nucleotide sequence ID" value="NZ_AZOD01000025.1"/>
</dbReference>
<comment type="catalytic activity">
    <reaction evidence="8 9">
        <text>heme b + (2E,6E)-farnesyl diphosphate + H2O = Fe(II)-heme o + diphosphate</text>
        <dbReference type="Rhea" id="RHEA:28070"/>
        <dbReference type="ChEBI" id="CHEBI:15377"/>
        <dbReference type="ChEBI" id="CHEBI:33019"/>
        <dbReference type="ChEBI" id="CHEBI:60344"/>
        <dbReference type="ChEBI" id="CHEBI:60530"/>
        <dbReference type="ChEBI" id="CHEBI:175763"/>
        <dbReference type="EC" id="2.5.1.141"/>
    </reaction>
</comment>
<dbReference type="PROSITE" id="PS00943">
    <property type="entry name" value="UBIA"/>
    <property type="match status" value="1"/>
</dbReference>
<evidence type="ECO:0000256" key="9">
    <source>
        <dbReference type="HAMAP-Rule" id="MF_00154"/>
    </source>
</evidence>
<dbReference type="HAMAP" id="MF_00154">
    <property type="entry name" value="CyoE_CtaB"/>
    <property type="match status" value="1"/>
</dbReference>
<feature type="transmembrane region" description="Helical" evidence="9">
    <location>
        <begin position="214"/>
        <end position="234"/>
    </location>
</feature>
<keyword evidence="2 9" id="KW-1003">Cell membrane</keyword>
<feature type="transmembrane region" description="Helical" evidence="9">
    <location>
        <begin position="12"/>
        <end position="35"/>
    </location>
</feature>
<dbReference type="PANTHER" id="PTHR43448">
    <property type="entry name" value="PROTOHEME IX FARNESYLTRANSFERASE, MITOCHONDRIAL"/>
    <property type="match status" value="1"/>
</dbReference>
<keyword evidence="5 9" id="KW-1133">Transmembrane helix</keyword>
<sequence length="293" mass="33195">MAKPIMQSYLKLIKHGIILGNLVPVIAGFCLGLSLTHTSDVILLLWTLLGLSLVIASATIINNIIDQDIDQKMTRTQNRPLINGDIKLSQAIILAILSGLCGFMILYYKVNLIAGNLALIGFIDYVLLYSLIFKRHSSYSILIGSISGAIPPLVGYVAVSEQLDLTMLYLFIIFSSWQVIHSYAIALYRREDYQKANIPMPPLFMTRNRIQQQMLGYTFIMFVAVLLLIFTTFYFIIPQMGAIIIMVYWLGSIIAPIRRSTEGWGKEQFLNSLWVIMALCFFSMIDRGMLFWL</sequence>
<proteinExistence type="inferred from homology"/>
<comment type="similarity">
    <text evidence="9">Belongs to the UbiA prenyltransferase family. Protoheme IX farnesyltransferase subfamily.</text>
</comment>
<name>A0ABZ3C2W0_9GAMM</name>
<reference evidence="10 11" key="1">
    <citation type="submission" date="2024-03" db="EMBL/GenBank/DDBJ databases">
        <title>Complete Genome Sequence and Annotation of Ignatzschineria larvae DSM 13226.</title>
        <authorList>
            <person name="Cantrell E."/>
            <person name="Burcham Z.M."/>
        </authorList>
    </citation>
    <scope>NUCLEOTIDE SEQUENCE [LARGE SCALE GENOMIC DNA]</scope>
    <source>
        <strain evidence="10 11">DSM 13226</strain>
    </source>
</reference>
<dbReference type="Proteomes" id="UP001449178">
    <property type="component" value="Chromosome"/>
</dbReference>
<dbReference type="PANTHER" id="PTHR43448:SF2">
    <property type="entry name" value="PROTOHEME IX FARNESYLTRANSFERASE, MITOCHONDRIAL"/>
    <property type="match status" value="1"/>
</dbReference>
<feature type="transmembrane region" description="Helical" evidence="9">
    <location>
        <begin position="41"/>
        <end position="65"/>
    </location>
</feature>
<comment type="function">
    <text evidence="9">Converts heme B (protoheme IX) to heme O by substitution of the vinyl group on carbon 2 of heme B porphyrin ring with a hydroxyethyl farnesyl side group.</text>
</comment>
<evidence type="ECO:0000256" key="4">
    <source>
        <dbReference type="ARBA" id="ARBA00022692"/>
    </source>
</evidence>
<evidence type="ECO:0000256" key="7">
    <source>
        <dbReference type="ARBA" id="ARBA00023136"/>
    </source>
</evidence>